<protein>
    <recommendedName>
        <fullName evidence="3">Leucine rich repeat variant</fullName>
    </recommendedName>
</protein>
<dbReference type="EMBL" id="JAFEJA010000001">
    <property type="protein sequence ID" value="MBM9617259.1"/>
    <property type="molecule type" value="Genomic_DNA"/>
</dbReference>
<dbReference type="Gene3D" id="1.25.10.10">
    <property type="entry name" value="Leucine-rich Repeat Variant"/>
    <property type="match status" value="3"/>
</dbReference>
<comment type="caution">
    <text evidence="1">The sequence shown here is derived from an EMBL/GenBank/DDBJ whole genome shotgun (WGS) entry which is preliminary data.</text>
</comment>
<evidence type="ECO:0000313" key="1">
    <source>
        <dbReference type="EMBL" id="MBM9617259.1"/>
    </source>
</evidence>
<keyword evidence="2" id="KW-1185">Reference proteome</keyword>
<dbReference type="RefSeq" id="WP_205371676.1">
    <property type="nucleotide sequence ID" value="NZ_JAFEJA010000001.1"/>
</dbReference>
<proteinExistence type="predicted"/>
<accession>A0ABS2UHZ7</accession>
<evidence type="ECO:0008006" key="3">
    <source>
        <dbReference type="Google" id="ProtNLM"/>
    </source>
</evidence>
<evidence type="ECO:0000313" key="2">
    <source>
        <dbReference type="Proteomes" id="UP000664109"/>
    </source>
</evidence>
<dbReference type="Proteomes" id="UP000664109">
    <property type="component" value="Unassembled WGS sequence"/>
</dbReference>
<gene>
    <name evidence="1" type="ORF">JE024_00655</name>
</gene>
<dbReference type="Pfam" id="PF01816">
    <property type="entry name" value="LRV"/>
    <property type="match status" value="1"/>
</dbReference>
<dbReference type="InterPro" id="IPR016024">
    <property type="entry name" value="ARM-type_fold"/>
</dbReference>
<dbReference type="InterPro" id="IPR004830">
    <property type="entry name" value="LRR_variant"/>
</dbReference>
<dbReference type="SUPFAM" id="SSF48371">
    <property type="entry name" value="ARM repeat"/>
    <property type="match status" value="1"/>
</dbReference>
<sequence>MPTPEDIWADADLPARRLAGVALNPSSPEDVLLRLLAEAPPAARMVLCRDRILPDAVVEAVLRHPDTRTRSFFARNPHVDPAQRARLVDDPEWFVRAHLADAPRMPAGRRPRQLPDETAVHMLSTYDDELQHGGVYRQLSPGLRRSMPTHPVAKVRALGVGMWSDLPAGTRAALLADADDEVRQRAERHAQGEDPAWVERELPEWSCHGRWDMLMHQALSRAVVDSVLTAPVAEEERAAIAGNPSLPADVVVLLSADPDPKVREAIAHRADLGPAERRALAADPDPEVRLALSVHPALSEEERAGIDYEIPADDYFPPYPEPDVPRDPEDVRRDAVSSHPYLRRRAARDHFLPPDLVERLAADGDPGVRVLLAQNHPEAPAALLLRSFLEYGGDERAQLTTRPNFPTAGLAAFAAHDDPEVRALAALDPGTAPATAERLTRDPDPAVRAALARHPNLPRPRLTELLDDEELAFAAASNPALEAAALRRLVELRGRRG</sequence>
<dbReference type="InterPro" id="IPR011989">
    <property type="entry name" value="ARM-like"/>
</dbReference>
<name>A0ABS2UHZ7_9ACTN</name>
<reference evidence="1 2" key="1">
    <citation type="journal article" date="2016" name="Arch. Microbiol.">
        <title>Streptomyces zhihengii sp. nov., isolated from rhizospheric soil of Psammosilene tunicoides.</title>
        <authorList>
            <person name="Huang M.J."/>
            <person name="Fei J.J."/>
            <person name="Salam N."/>
            <person name="Kim C.J."/>
            <person name="Hozzein W.N."/>
            <person name="Xiao M."/>
            <person name="Huang H.Q."/>
            <person name="Li W.J."/>
        </authorList>
    </citation>
    <scope>NUCLEOTIDE SEQUENCE [LARGE SCALE GENOMIC DNA]</scope>
    <source>
        <strain evidence="1 2">YIM T102</strain>
    </source>
</reference>
<organism evidence="1 2">
    <name type="scientific">Streptomyces zhihengii</name>
    <dbReference type="NCBI Taxonomy" id="1818004"/>
    <lineage>
        <taxon>Bacteria</taxon>
        <taxon>Bacillati</taxon>
        <taxon>Actinomycetota</taxon>
        <taxon>Actinomycetes</taxon>
        <taxon>Kitasatosporales</taxon>
        <taxon>Streptomycetaceae</taxon>
        <taxon>Streptomyces</taxon>
    </lineage>
</organism>